<name>A0A401KM31_ASPAW</name>
<comment type="subcellular location">
    <subcellularLocation>
        <location evidence="1">Nucleus</location>
    </subcellularLocation>
</comment>
<dbReference type="Proteomes" id="UP000286921">
    <property type="component" value="Unassembled WGS sequence"/>
</dbReference>
<dbReference type="InterPro" id="IPR037278">
    <property type="entry name" value="ARFGAP/RecO"/>
</dbReference>
<dbReference type="GO" id="GO:0003677">
    <property type="term" value="F:DNA binding"/>
    <property type="evidence" value="ECO:0007669"/>
    <property type="project" value="UniProtKB-KW"/>
</dbReference>
<dbReference type="InterPro" id="IPR001164">
    <property type="entry name" value="ArfGAP_dom"/>
</dbReference>
<feature type="region of interest" description="Disordered" evidence="11">
    <location>
        <begin position="716"/>
        <end position="738"/>
    </location>
</feature>
<dbReference type="PROSITE" id="PS00463">
    <property type="entry name" value="ZN2_CY6_FUNGAL_1"/>
    <property type="match status" value="1"/>
</dbReference>
<dbReference type="InterPro" id="IPR007219">
    <property type="entry name" value="XnlR_reg_dom"/>
</dbReference>
<feature type="region of interest" description="Disordered" evidence="11">
    <location>
        <begin position="812"/>
        <end position="834"/>
    </location>
</feature>
<keyword evidence="3" id="KW-0479">Metal-binding</keyword>
<keyword evidence="4 10" id="KW-0863">Zinc-finger</keyword>
<organism evidence="14 15">
    <name type="scientific">Aspergillus awamori</name>
    <name type="common">Black koji mold</name>
    <dbReference type="NCBI Taxonomy" id="105351"/>
    <lineage>
        <taxon>Eukaryota</taxon>
        <taxon>Fungi</taxon>
        <taxon>Dikarya</taxon>
        <taxon>Ascomycota</taxon>
        <taxon>Pezizomycotina</taxon>
        <taxon>Eurotiomycetes</taxon>
        <taxon>Eurotiomycetidae</taxon>
        <taxon>Eurotiales</taxon>
        <taxon>Aspergillaceae</taxon>
        <taxon>Aspergillus</taxon>
    </lineage>
</organism>
<dbReference type="Gene3D" id="1.10.220.150">
    <property type="entry name" value="Arf GTPase activating protein"/>
    <property type="match status" value="1"/>
</dbReference>
<feature type="compositionally biased region" description="Polar residues" evidence="11">
    <location>
        <begin position="413"/>
        <end position="422"/>
    </location>
</feature>
<evidence type="ECO:0000256" key="10">
    <source>
        <dbReference type="PROSITE-ProRule" id="PRU00288"/>
    </source>
</evidence>
<dbReference type="GO" id="GO:0008270">
    <property type="term" value="F:zinc ion binding"/>
    <property type="evidence" value="ECO:0007669"/>
    <property type="project" value="UniProtKB-KW"/>
</dbReference>
<dbReference type="CDD" id="cd12148">
    <property type="entry name" value="fungal_TF_MHR"/>
    <property type="match status" value="1"/>
</dbReference>
<dbReference type="GO" id="GO:0005096">
    <property type="term" value="F:GTPase activator activity"/>
    <property type="evidence" value="ECO:0007669"/>
    <property type="project" value="UniProtKB-KW"/>
</dbReference>
<feature type="region of interest" description="Disordered" evidence="11">
    <location>
        <begin position="1271"/>
        <end position="1293"/>
    </location>
</feature>
<dbReference type="Pfam" id="PF04082">
    <property type="entry name" value="Fungal_trans"/>
    <property type="match status" value="1"/>
</dbReference>
<evidence type="ECO:0000256" key="11">
    <source>
        <dbReference type="SAM" id="MobiDB-lite"/>
    </source>
</evidence>
<dbReference type="InterPro" id="IPR050613">
    <property type="entry name" value="Sec_Metabolite_Reg"/>
</dbReference>
<evidence type="ECO:0000256" key="7">
    <source>
        <dbReference type="ARBA" id="ARBA00023125"/>
    </source>
</evidence>
<dbReference type="GO" id="GO:0000981">
    <property type="term" value="F:DNA-binding transcription factor activity, RNA polymerase II-specific"/>
    <property type="evidence" value="ECO:0007669"/>
    <property type="project" value="InterPro"/>
</dbReference>
<keyword evidence="15" id="KW-1185">Reference proteome</keyword>
<keyword evidence="6" id="KW-0805">Transcription regulation</keyword>
<dbReference type="SMART" id="SM00105">
    <property type="entry name" value="ArfGap"/>
    <property type="match status" value="1"/>
</dbReference>
<accession>A0A401KM31</accession>
<dbReference type="Pfam" id="PF01412">
    <property type="entry name" value="ArfGap"/>
    <property type="match status" value="1"/>
</dbReference>
<dbReference type="InterPro" id="IPR001138">
    <property type="entry name" value="Zn2Cys6_DnaBD"/>
</dbReference>
<dbReference type="SUPFAM" id="SSF57701">
    <property type="entry name" value="Zn2/Cys6 DNA-binding domain"/>
    <property type="match status" value="1"/>
</dbReference>
<feature type="domain" description="Arf-GAP" evidence="13">
    <location>
        <begin position="97"/>
        <end position="211"/>
    </location>
</feature>
<dbReference type="PANTHER" id="PTHR31001">
    <property type="entry name" value="UNCHARACTERIZED TRANSCRIPTIONAL REGULATORY PROTEIN"/>
    <property type="match status" value="1"/>
</dbReference>
<dbReference type="Gene3D" id="4.10.240.10">
    <property type="entry name" value="Zn(2)-C6 fungal-type DNA-binding domain"/>
    <property type="match status" value="1"/>
</dbReference>
<feature type="compositionally biased region" description="Pro residues" evidence="11">
    <location>
        <begin position="284"/>
        <end position="300"/>
    </location>
</feature>
<dbReference type="EMBL" id="BDHI01000007">
    <property type="protein sequence ID" value="GCB20337.1"/>
    <property type="molecule type" value="Genomic_DNA"/>
</dbReference>
<feature type="region of interest" description="Disordered" evidence="11">
    <location>
        <begin position="269"/>
        <end position="582"/>
    </location>
</feature>
<dbReference type="InterPro" id="IPR038508">
    <property type="entry name" value="ArfGAP_dom_sf"/>
</dbReference>
<dbReference type="PRINTS" id="PR00405">
    <property type="entry name" value="REVINTRACTNG"/>
</dbReference>
<proteinExistence type="predicted"/>
<sequence length="1396" mass="150219">MRFQGLIPALRTITLPLRSHSVRALQRPPLPIPSATVLKAGPTIPFLGALFGSSAKSDSQSNNMSYPDQRSDDAWQAVLSPAVMSRRATPSQAAQNQQIIKSLLKLEQNKICADCKRNKHPRWASWNLGIFICIRCSGIHRGMGTHISRVKSVDLDSWTDEQLQSVALSSLSMADIGKRNWHPVTSPRKLDALNRKIENFIRTKYESKRWVMDGPMPDPKTLDIGDDDVPLAVVQEKAKIERSASQRVAASSQPAVHRQQQSIDLFADDDIAPPARPSTTEPTPRAPPKQPQSAPAPKPAARPGDSLLGLDFFGSTQPAPTSRPASTASTPTGLTGMSRPDLKQSILSLYSKPPPATTQHERTSSFGDLASPAPGSSASNMGGLTDAFSGLSIPSSASPPAPKPAEKPSPFANLTSFASMKSTPAAPKVSSPTASVGSGGGSLFDSLTSPTVPPPKPQSRTASISSNGLDAGFTSFASPPPPKPNPPKSPLSDDLFGLSSPAPAPPAAVSPPLAFTSTSPQQELKSAFNLTPAPAPAPAPKPSVASTTSSVASVLPPSTIDPWGGNAWSTPEPAPAAPAASASMMKVPDTLTANDIGAGWGAPALSAGSKPAPTVAADEDFGGWASAAPISSTTTTTTTTTNAPSKPAGGFGGADDLFSNTADEAGNVPSAHSTNKPKVRLSCETCRQRKVKCDKLNPCTNCQRLGTRCVPVERARLPRGRSGRPATERPGDQDANLKDRVSKLESIIRELARGGSQASARAILAAAVDEGSQVGSSDGEHGDDDDSQPGRVRTPDTYLGSSFWASLLNELTPGQVPDVHPSEQSGSKEDHRNAENSNLINYRRLFSMASGNDSTNSNSPGPSPAHQQLCCIFMHRVDPLCKILHRPSVKEFLVDGKPYLDYEPGHLAPTALAYAVYFAASCSLHDEESMRCFGIPKSSMVAKYQKEAEAALARADFITTNDLTVLQAYVLFLLALRSQDQSRRMWTMLSMALRIAQALSLHIPDPPFHVTPFERELRRRVWLAIGFLDVQASMDRASEPMMQAAWLESHPPANVNDIDISPTMTSNPPDSPGFTDMTFTMMVRKAQYVTRSLNFSDFMEPSINTLAIRQQLVLEFQHSVSKLLAHASPTTNSLHWLTTAVAECTHASMQLITLRPLQRAPNFTPPLVRGDRLLEFAVNVLTTSHRLRSDPRFTTYKWIEFAFPPWHSLAVALAELCVCDDKAVMERFWDPVEYTFQHLGRIIADSQRGMLWKPMVKLMDRAKDRRRELLSTSTTISSGTGSGPSSSNLNPGSAISSEQFSPLDLSIQQQQKEQEQQPSMAMQIDTQNFMHTPENSSLDGAAAAAAVAASAWPNVWDAVDFSYTGPGLGSMQMAWANYENFVADFYVNVDDPEINR</sequence>
<dbReference type="FunFam" id="1.10.220.150:FF:000009">
    <property type="entry name" value="stromal membrane-associated protein 1 isoform X1"/>
    <property type="match status" value="1"/>
</dbReference>
<feature type="compositionally biased region" description="Low complexity" evidence="11">
    <location>
        <begin position="315"/>
        <end position="332"/>
    </location>
</feature>
<evidence type="ECO:0000256" key="4">
    <source>
        <dbReference type="ARBA" id="ARBA00022771"/>
    </source>
</evidence>
<evidence type="ECO:0000256" key="9">
    <source>
        <dbReference type="ARBA" id="ARBA00023242"/>
    </source>
</evidence>
<dbReference type="PROSITE" id="PS50115">
    <property type="entry name" value="ARFGAP"/>
    <property type="match status" value="1"/>
</dbReference>
<evidence type="ECO:0000259" key="13">
    <source>
        <dbReference type="PROSITE" id="PS50115"/>
    </source>
</evidence>
<keyword evidence="2" id="KW-0343">GTPase activation</keyword>
<dbReference type="SMART" id="SM00066">
    <property type="entry name" value="GAL4"/>
    <property type="match status" value="1"/>
</dbReference>
<feature type="domain" description="Zn(2)-C6 fungal-type" evidence="12">
    <location>
        <begin position="682"/>
        <end position="710"/>
    </location>
</feature>
<evidence type="ECO:0000256" key="5">
    <source>
        <dbReference type="ARBA" id="ARBA00022833"/>
    </source>
</evidence>
<evidence type="ECO:0000256" key="2">
    <source>
        <dbReference type="ARBA" id="ARBA00022468"/>
    </source>
</evidence>
<feature type="compositionally biased region" description="Polar residues" evidence="11">
    <location>
        <begin position="458"/>
        <end position="468"/>
    </location>
</feature>
<feature type="compositionally biased region" description="Low complexity" evidence="11">
    <location>
        <begin position="542"/>
        <end position="558"/>
    </location>
</feature>
<dbReference type="PROSITE" id="PS50048">
    <property type="entry name" value="ZN2_CY6_FUNGAL_2"/>
    <property type="match status" value="1"/>
</dbReference>
<feature type="compositionally biased region" description="Polar residues" evidence="11">
    <location>
        <begin position="515"/>
        <end position="524"/>
    </location>
</feature>
<evidence type="ECO:0000313" key="15">
    <source>
        <dbReference type="Proteomes" id="UP000286921"/>
    </source>
</evidence>
<comment type="caution">
    <text evidence="14">The sequence shown here is derived from an EMBL/GenBank/DDBJ whole genome shotgun (WGS) entry which is preliminary data.</text>
</comment>
<keyword evidence="8" id="KW-0804">Transcription</keyword>
<feature type="region of interest" description="Disordered" evidence="11">
    <location>
        <begin position="769"/>
        <end position="796"/>
    </location>
</feature>
<evidence type="ECO:0000259" key="12">
    <source>
        <dbReference type="PROSITE" id="PS50048"/>
    </source>
</evidence>
<keyword evidence="7" id="KW-0238">DNA-binding</keyword>
<dbReference type="SUPFAM" id="SSF57863">
    <property type="entry name" value="ArfGap/RecO-like zinc finger"/>
    <property type="match status" value="1"/>
</dbReference>
<dbReference type="Pfam" id="PF00172">
    <property type="entry name" value="Zn_clus"/>
    <property type="match status" value="1"/>
</dbReference>
<dbReference type="GO" id="GO:0006351">
    <property type="term" value="P:DNA-templated transcription"/>
    <property type="evidence" value="ECO:0007669"/>
    <property type="project" value="InterPro"/>
</dbReference>
<feature type="compositionally biased region" description="Basic and acidic residues" evidence="11">
    <location>
        <begin position="726"/>
        <end position="738"/>
    </location>
</feature>
<evidence type="ECO:0000256" key="3">
    <source>
        <dbReference type="ARBA" id="ARBA00022723"/>
    </source>
</evidence>
<dbReference type="CDD" id="cd00067">
    <property type="entry name" value="GAL4"/>
    <property type="match status" value="1"/>
</dbReference>
<evidence type="ECO:0000256" key="8">
    <source>
        <dbReference type="ARBA" id="ARBA00023163"/>
    </source>
</evidence>
<dbReference type="PANTHER" id="PTHR31001:SF50">
    <property type="entry name" value="ZN(II)2CYS6 TRANSCRIPTION FACTOR (EUROFUNG)"/>
    <property type="match status" value="1"/>
</dbReference>
<evidence type="ECO:0000313" key="14">
    <source>
        <dbReference type="EMBL" id="GCB20337.1"/>
    </source>
</evidence>
<gene>
    <name evidence="14" type="ORF">AAWM_03222</name>
</gene>
<keyword evidence="9" id="KW-0539">Nucleus</keyword>
<keyword evidence="5" id="KW-0862">Zinc</keyword>
<feature type="compositionally biased region" description="Pro residues" evidence="11">
    <location>
        <begin position="478"/>
        <end position="489"/>
    </location>
</feature>
<evidence type="ECO:0000256" key="6">
    <source>
        <dbReference type="ARBA" id="ARBA00023015"/>
    </source>
</evidence>
<dbReference type="InterPro" id="IPR036864">
    <property type="entry name" value="Zn2-C6_fun-type_DNA-bd_sf"/>
</dbReference>
<evidence type="ECO:0000256" key="1">
    <source>
        <dbReference type="ARBA" id="ARBA00004123"/>
    </source>
</evidence>
<reference evidence="14 15" key="1">
    <citation type="submission" date="2016-09" db="EMBL/GenBank/DDBJ databases">
        <title>Aspergillus awamori IFM 58123T.</title>
        <authorList>
            <person name="Kusuya Y."/>
            <person name="Shimizu M."/>
            <person name="Takahashi H."/>
            <person name="Yaguchi T."/>
        </authorList>
    </citation>
    <scope>NUCLEOTIDE SEQUENCE [LARGE SCALE GENOMIC DNA]</scope>
    <source>
        <strain evidence="14 15">IFM 58123</strain>
    </source>
</reference>
<dbReference type="STRING" id="105351.A0A401KM31"/>
<dbReference type="GO" id="GO:0005634">
    <property type="term" value="C:nucleus"/>
    <property type="evidence" value="ECO:0007669"/>
    <property type="project" value="UniProtKB-SubCell"/>
</dbReference>
<protein>
    <submittedName>
        <fullName evidence="14">Uncharacterized protein C824.09c</fullName>
    </submittedName>
</protein>